<sequence length="59" mass="6980">MKRQSPIDEVLPLPHKKVKPQSPVDTQEDYEIPLRQIGETEWFAVDEFEVFQVRKLVTN</sequence>
<reference evidence="1" key="1">
    <citation type="submission" date="2021-06" db="EMBL/GenBank/DDBJ databases">
        <authorList>
            <person name="Kallberg Y."/>
            <person name="Tangrot J."/>
            <person name="Rosling A."/>
        </authorList>
    </citation>
    <scope>NUCLEOTIDE SEQUENCE</scope>
    <source>
        <strain evidence="1">MA461A</strain>
    </source>
</reference>
<name>A0ACA9LVK4_9GLOM</name>
<proteinExistence type="predicted"/>
<gene>
    <name evidence="1" type="ORF">RPERSI_LOCUS3992</name>
</gene>
<feature type="non-terminal residue" evidence="1">
    <location>
        <position position="1"/>
    </location>
</feature>
<organism evidence="1 2">
    <name type="scientific">Racocetra persica</name>
    <dbReference type="NCBI Taxonomy" id="160502"/>
    <lineage>
        <taxon>Eukaryota</taxon>
        <taxon>Fungi</taxon>
        <taxon>Fungi incertae sedis</taxon>
        <taxon>Mucoromycota</taxon>
        <taxon>Glomeromycotina</taxon>
        <taxon>Glomeromycetes</taxon>
        <taxon>Diversisporales</taxon>
        <taxon>Gigasporaceae</taxon>
        <taxon>Racocetra</taxon>
    </lineage>
</organism>
<evidence type="ECO:0000313" key="2">
    <source>
        <dbReference type="Proteomes" id="UP000789920"/>
    </source>
</evidence>
<dbReference type="Proteomes" id="UP000789920">
    <property type="component" value="Unassembled WGS sequence"/>
</dbReference>
<accession>A0ACA9LVK4</accession>
<evidence type="ECO:0000313" key="1">
    <source>
        <dbReference type="EMBL" id="CAG8551845.1"/>
    </source>
</evidence>
<comment type="caution">
    <text evidence="1">The sequence shown here is derived from an EMBL/GenBank/DDBJ whole genome shotgun (WGS) entry which is preliminary data.</text>
</comment>
<keyword evidence="2" id="KW-1185">Reference proteome</keyword>
<dbReference type="EMBL" id="CAJVQC010005286">
    <property type="protein sequence ID" value="CAG8551845.1"/>
    <property type="molecule type" value="Genomic_DNA"/>
</dbReference>
<protein>
    <submittedName>
        <fullName evidence="1">917_t:CDS:1</fullName>
    </submittedName>
</protein>